<evidence type="ECO:0000256" key="5">
    <source>
        <dbReference type="ARBA" id="ARBA00023136"/>
    </source>
</evidence>
<dbReference type="PANTHER" id="PTHR31220:SF1">
    <property type="entry name" value="GH21176P"/>
    <property type="match status" value="1"/>
</dbReference>
<keyword evidence="5" id="KW-0472">Membrane</keyword>
<dbReference type="InterPro" id="IPR018619">
    <property type="entry name" value="Hyccin"/>
</dbReference>
<gene>
    <name evidence="9" type="primary">LOC103517731</name>
</gene>
<evidence type="ECO:0000256" key="4">
    <source>
        <dbReference type="ARBA" id="ARBA00022490"/>
    </source>
</evidence>
<evidence type="ECO:0000256" key="2">
    <source>
        <dbReference type="ARBA" id="ARBA00004514"/>
    </source>
</evidence>
<evidence type="ECO:0000256" key="1">
    <source>
        <dbReference type="ARBA" id="ARBA00004236"/>
    </source>
</evidence>
<organism evidence="8 9">
    <name type="scientific">Diaphorina citri</name>
    <name type="common">Asian citrus psyllid</name>
    <dbReference type="NCBI Taxonomy" id="121845"/>
    <lineage>
        <taxon>Eukaryota</taxon>
        <taxon>Metazoa</taxon>
        <taxon>Ecdysozoa</taxon>
        <taxon>Arthropoda</taxon>
        <taxon>Hexapoda</taxon>
        <taxon>Insecta</taxon>
        <taxon>Pterygota</taxon>
        <taxon>Neoptera</taxon>
        <taxon>Paraneoptera</taxon>
        <taxon>Hemiptera</taxon>
        <taxon>Sternorrhyncha</taxon>
        <taxon>Psylloidea</taxon>
        <taxon>Psyllidae</taxon>
        <taxon>Diaphorininae</taxon>
        <taxon>Diaphorina</taxon>
    </lineage>
</organism>
<keyword evidence="8" id="KW-1185">Reference proteome</keyword>
<comment type="subcellular location">
    <subcellularLocation>
        <location evidence="1">Cell membrane</location>
    </subcellularLocation>
    <subcellularLocation>
        <location evidence="2">Cytoplasm</location>
        <location evidence="2">Cytosol</location>
    </subcellularLocation>
</comment>
<dbReference type="GO" id="GO:0005886">
    <property type="term" value="C:plasma membrane"/>
    <property type="evidence" value="ECO:0007669"/>
    <property type="project" value="UniProtKB-SubCell"/>
</dbReference>
<dbReference type="PaxDb" id="121845-A0A3Q0JFQ8"/>
<evidence type="ECO:0000256" key="6">
    <source>
        <dbReference type="ARBA" id="ARBA00034482"/>
    </source>
</evidence>
<dbReference type="KEGG" id="dci:103517731"/>
<dbReference type="Proteomes" id="UP000079169">
    <property type="component" value="Unplaced"/>
</dbReference>
<proteinExistence type="inferred from homology"/>
<dbReference type="Pfam" id="PF09790">
    <property type="entry name" value="Hyccin"/>
    <property type="match status" value="1"/>
</dbReference>
<dbReference type="GO" id="GO:0072659">
    <property type="term" value="P:protein localization to plasma membrane"/>
    <property type="evidence" value="ECO:0007669"/>
    <property type="project" value="TreeGrafter"/>
</dbReference>
<name>A0A3Q0JFQ8_DIACI</name>
<protein>
    <submittedName>
        <fullName evidence="9">Hyccin</fullName>
    </submittedName>
</protein>
<evidence type="ECO:0000313" key="9">
    <source>
        <dbReference type="RefSeq" id="XP_026685525.1"/>
    </source>
</evidence>
<comment type="similarity">
    <text evidence="6">Belongs to the Hyccin family.</text>
</comment>
<dbReference type="STRING" id="121845.A0A3Q0JFQ8"/>
<evidence type="ECO:0000313" key="8">
    <source>
        <dbReference type="Proteomes" id="UP000079169"/>
    </source>
</evidence>
<dbReference type="PANTHER" id="PTHR31220">
    <property type="entry name" value="HYCCIN RELATED"/>
    <property type="match status" value="1"/>
</dbReference>
<feature type="compositionally biased region" description="Polar residues" evidence="7">
    <location>
        <begin position="353"/>
        <end position="364"/>
    </location>
</feature>
<evidence type="ECO:0000256" key="7">
    <source>
        <dbReference type="SAM" id="MobiDB-lite"/>
    </source>
</evidence>
<dbReference type="RefSeq" id="XP_026685525.1">
    <property type="nucleotide sequence ID" value="XM_026829724.1"/>
</dbReference>
<sequence>MAVEKIVKEWMQDYASLSKEEVHTFATTQLENNALIEALYELFEQHKIGPNPLIDEVCSTFFDYYRSEEPQLQRFTLQYLPSLTYLYLNLIAHAQKKNARSLEALIVMMYNYQVTDEGNNPKVLSFRLPSLAQPSVYHEPMSLAPASLTESALRRLEECNTNLVRWGPLPHVERLIAQNRLQVMAALMFVYNRELSVLPKSTLLHLTSAASRLVSQGFTKESSLKPSNSDIRIPLSPSLLLEFLYALYFAIVVKSIGDLPEDDIPIQAPSFDEGGGNLGSITEVDELHAPSSTTPEIIPKRSLPKMAASLGKKTKEKLISVSSKVSKQQSLTKINMNGETLSETDEGVELGSDISSLNMNETAG</sequence>
<keyword evidence="3" id="KW-1003">Cell membrane</keyword>
<dbReference type="GO" id="GO:0005829">
    <property type="term" value="C:cytosol"/>
    <property type="evidence" value="ECO:0007669"/>
    <property type="project" value="UniProtKB-SubCell"/>
</dbReference>
<accession>A0A3Q0JFQ8</accession>
<keyword evidence="4" id="KW-0963">Cytoplasm</keyword>
<feature type="region of interest" description="Disordered" evidence="7">
    <location>
        <begin position="334"/>
        <end position="364"/>
    </location>
</feature>
<dbReference type="CTD" id="37019"/>
<dbReference type="GeneID" id="103517731"/>
<reference evidence="9" key="1">
    <citation type="submission" date="2025-08" db="UniProtKB">
        <authorList>
            <consortium name="RefSeq"/>
        </authorList>
    </citation>
    <scope>IDENTIFICATION</scope>
</reference>
<dbReference type="AlphaFoldDB" id="A0A3Q0JFQ8"/>
<evidence type="ECO:0000256" key="3">
    <source>
        <dbReference type="ARBA" id="ARBA00022475"/>
    </source>
</evidence>
<dbReference type="GO" id="GO:0046854">
    <property type="term" value="P:phosphatidylinositol phosphate biosynthetic process"/>
    <property type="evidence" value="ECO:0007669"/>
    <property type="project" value="TreeGrafter"/>
</dbReference>